<dbReference type="CDD" id="cd09323">
    <property type="entry name" value="TDT_SLAC1_like"/>
    <property type="match status" value="1"/>
</dbReference>
<dbReference type="InterPro" id="IPR052951">
    <property type="entry name" value="Tellurite_res_ion_channel"/>
</dbReference>
<dbReference type="GO" id="GO:0005886">
    <property type="term" value="C:plasma membrane"/>
    <property type="evidence" value="ECO:0007669"/>
    <property type="project" value="TreeGrafter"/>
</dbReference>
<reference evidence="6" key="1">
    <citation type="submission" date="2020-01" db="EMBL/GenBank/DDBJ databases">
        <authorList>
            <person name="Meier V. D."/>
            <person name="Meier V D."/>
        </authorList>
    </citation>
    <scope>NUCLEOTIDE SEQUENCE</scope>
    <source>
        <strain evidence="6">HLG_WM_MAG_02</strain>
    </source>
</reference>
<dbReference type="InterPro" id="IPR004695">
    <property type="entry name" value="SLAC1/Mae1/Ssu1/TehA"/>
</dbReference>
<feature type="transmembrane region" description="Helical" evidence="5">
    <location>
        <begin position="229"/>
        <end position="246"/>
    </location>
</feature>
<proteinExistence type="predicted"/>
<evidence type="ECO:0000256" key="3">
    <source>
        <dbReference type="ARBA" id="ARBA00022989"/>
    </source>
</evidence>
<feature type="transmembrane region" description="Helical" evidence="5">
    <location>
        <begin position="108"/>
        <end position="130"/>
    </location>
</feature>
<dbReference type="GO" id="GO:0046583">
    <property type="term" value="F:monoatomic cation efflux transmembrane transporter activity"/>
    <property type="evidence" value="ECO:0007669"/>
    <property type="project" value="TreeGrafter"/>
</dbReference>
<name>A0A6S6T800_9BACT</name>
<evidence type="ECO:0000256" key="1">
    <source>
        <dbReference type="ARBA" id="ARBA00004141"/>
    </source>
</evidence>
<organism evidence="6">
    <name type="scientific">uncultured Sulfurovum sp</name>
    <dbReference type="NCBI Taxonomy" id="269237"/>
    <lineage>
        <taxon>Bacteria</taxon>
        <taxon>Pseudomonadati</taxon>
        <taxon>Campylobacterota</taxon>
        <taxon>Epsilonproteobacteria</taxon>
        <taxon>Campylobacterales</taxon>
        <taxon>Sulfurovaceae</taxon>
        <taxon>Sulfurovum</taxon>
        <taxon>environmental samples</taxon>
    </lineage>
</organism>
<evidence type="ECO:0000256" key="5">
    <source>
        <dbReference type="SAM" id="Phobius"/>
    </source>
</evidence>
<feature type="transmembrane region" description="Helical" evidence="5">
    <location>
        <begin position="285"/>
        <end position="304"/>
    </location>
</feature>
<feature type="transmembrane region" description="Helical" evidence="5">
    <location>
        <begin position="40"/>
        <end position="63"/>
    </location>
</feature>
<feature type="transmembrane region" description="Helical" evidence="5">
    <location>
        <begin position="12"/>
        <end position="34"/>
    </location>
</feature>
<feature type="transmembrane region" description="Helical" evidence="5">
    <location>
        <begin position="84"/>
        <end position="102"/>
    </location>
</feature>
<dbReference type="AlphaFoldDB" id="A0A6S6T800"/>
<feature type="transmembrane region" description="Helical" evidence="5">
    <location>
        <begin position="258"/>
        <end position="279"/>
    </location>
</feature>
<protein>
    <submittedName>
        <fullName evidence="6">C4-dicarboxylate ABC transporter</fullName>
    </submittedName>
</protein>
<gene>
    <name evidence="6" type="ORF">HELGO_WM38828</name>
</gene>
<evidence type="ECO:0000313" key="6">
    <source>
        <dbReference type="EMBL" id="CAA6811540.1"/>
    </source>
</evidence>
<evidence type="ECO:0000256" key="2">
    <source>
        <dbReference type="ARBA" id="ARBA00022692"/>
    </source>
</evidence>
<keyword evidence="2 5" id="KW-0812">Transmembrane</keyword>
<dbReference type="Pfam" id="PF03595">
    <property type="entry name" value="SLAC1"/>
    <property type="match status" value="1"/>
</dbReference>
<feature type="transmembrane region" description="Helical" evidence="5">
    <location>
        <begin position="198"/>
        <end position="217"/>
    </location>
</feature>
<accession>A0A6S6T800</accession>
<keyword evidence="3 5" id="KW-1133">Transmembrane helix</keyword>
<dbReference type="Gene3D" id="1.50.10.150">
    <property type="entry name" value="Voltage-dependent anion channel"/>
    <property type="match status" value="1"/>
</dbReference>
<dbReference type="PANTHER" id="PTHR37955:SF1">
    <property type="entry name" value="DEP DOMAIN-CONTAINING PROTEIN"/>
    <property type="match status" value="1"/>
</dbReference>
<sequence length="321" mass="36905">MELTKRSLKHFPIQLFAVVMGVSGLAIVFAKAYHIIDLPYWIYGTLLFVDTLLFLGIFTAYMIKWLLYPEAVKREFYHPIKSSFMAAISISFLLISIAYYDFAPTVSILFWYIGAPLQLTFTLIVMRYWIHNDLKVIHSNPAWFIPIVGNVLVPVVGVEAAPIWVSLFFFALGMFFWVVLFTIMMYRIIFHHPLAKKLVPTLFILIAPPAVGFVSYFRITNGSIDMLSMSLYFIALFTLFLLLFMLRMFDTKQFFISWWAYTFPLAAMTIATLILYMALGTSITYVASILLIILTTSVIGFVSLRTIQASRKEKICIEEVE</sequence>
<dbReference type="InterPro" id="IPR038665">
    <property type="entry name" value="Voltage-dep_anion_channel_sf"/>
</dbReference>
<keyword evidence="4 5" id="KW-0472">Membrane</keyword>
<evidence type="ECO:0000256" key="4">
    <source>
        <dbReference type="ARBA" id="ARBA00023136"/>
    </source>
</evidence>
<comment type="subcellular location">
    <subcellularLocation>
        <location evidence="1">Membrane</location>
        <topology evidence="1">Multi-pass membrane protein</topology>
    </subcellularLocation>
</comment>
<dbReference type="EMBL" id="CACVAZ010000068">
    <property type="protein sequence ID" value="CAA6811540.1"/>
    <property type="molecule type" value="Genomic_DNA"/>
</dbReference>
<dbReference type="PANTHER" id="PTHR37955">
    <property type="entry name" value="TELLURITE RESISTANCE PROTEIN TEHA"/>
    <property type="match status" value="1"/>
</dbReference>
<feature type="transmembrane region" description="Helical" evidence="5">
    <location>
        <begin position="167"/>
        <end position="186"/>
    </location>
</feature>
<feature type="transmembrane region" description="Helical" evidence="5">
    <location>
        <begin position="142"/>
        <end position="161"/>
    </location>
</feature>